<evidence type="ECO:0000256" key="2">
    <source>
        <dbReference type="ARBA" id="ARBA00007991"/>
    </source>
</evidence>
<dbReference type="GO" id="GO:0005635">
    <property type="term" value="C:nuclear envelope"/>
    <property type="evidence" value="ECO:0007669"/>
    <property type="project" value="TreeGrafter"/>
</dbReference>
<dbReference type="AlphaFoldDB" id="A0AA38S0Q9"/>
<accession>A0AA38S0Q9</accession>
<dbReference type="PANTHER" id="PTHR10997">
    <property type="entry name" value="IMPORTIN-7, 8, 11"/>
    <property type="match status" value="1"/>
</dbReference>
<evidence type="ECO:0000256" key="4">
    <source>
        <dbReference type="ARBA" id="ARBA00023242"/>
    </source>
</evidence>
<dbReference type="EMBL" id="JANBVO010000005">
    <property type="protein sequence ID" value="KAJ9151808.1"/>
    <property type="molecule type" value="Genomic_DNA"/>
</dbReference>
<evidence type="ECO:0000256" key="3">
    <source>
        <dbReference type="ARBA" id="ARBA00022448"/>
    </source>
</evidence>
<keyword evidence="4" id="KW-0539">Nucleus</keyword>
<dbReference type="Pfam" id="PF25758">
    <property type="entry name" value="TPR_IPO11"/>
    <property type="match status" value="1"/>
</dbReference>
<feature type="domain" description="Importin N-terminal" evidence="5">
    <location>
        <begin position="37"/>
        <end position="110"/>
    </location>
</feature>
<dbReference type="PANTHER" id="PTHR10997:SF7">
    <property type="entry name" value="IMPORTIN-11"/>
    <property type="match status" value="1"/>
</dbReference>
<dbReference type="InterPro" id="IPR016024">
    <property type="entry name" value="ARM-type_fold"/>
</dbReference>
<dbReference type="Pfam" id="PF03810">
    <property type="entry name" value="IBN_N"/>
    <property type="match status" value="1"/>
</dbReference>
<dbReference type="SUPFAM" id="SSF48371">
    <property type="entry name" value="ARM repeat"/>
    <property type="match status" value="1"/>
</dbReference>
<evidence type="ECO:0000313" key="7">
    <source>
        <dbReference type="Proteomes" id="UP001174694"/>
    </source>
</evidence>
<proteinExistence type="inferred from homology"/>
<keyword evidence="7" id="KW-1185">Reference proteome</keyword>
<comment type="subcellular location">
    <subcellularLocation>
        <location evidence="1">Nucleus</location>
    </subcellularLocation>
</comment>
<dbReference type="FunFam" id="1.25.10.10:FF:000362">
    <property type="entry name" value="Importin 11, putative"/>
    <property type="match status" value="1"/>
</dbReference>
<dbReference type="PROSITE" id="PS50166">
    <property type="entry name" value="IMPORTIN_B_NT"/>
    <property type="match status" value="1"/>
</dbReference>
<dbReference type="GO" id="GO:0005829">
    <property type="term" value="C:cytosol"/>
    <property type="evidence" value="ECO:0007669"/>
    <property type="project" value="TreeGrafter"/>
</dbReference>
<organism evidence="6 7">
    <name type="scientific">Pleurostoma richardsiae</name>
    <dbReference type="NCBI Taxonomy" id="41990"/>
    <lineage>
        <taxon>Eukaryota</taxon>
        <taxon>Fungi</taxon>
        <taxon>Dikarya</taxon>
        <taxon>Ascomycota</taxon>
        <taxon>Pezizomycotina</taxon>
        <taxon>Sordariomycetes</taxon>
        <taxon>Sordariomycetidae</taxon>
        <taxon>Calosphaeriales</taxon>
        <taxon>Pleurostomataceae</taxon>
        <taxon>Pleurostoma</taxon>
    </lineage>
</organism>
<gene>
    <name evidence="6" type="ORF">NKR23_g2731</name>
</gene>
<evidence type="ECO:0000259" key="5">
    <source>
        <dbReference type="PROSITE" id="PS50166"/>
    </source>
</evidence>
<sequence length="1043" mass="118119">MNFSIEVPGEANPFNLRELCRALQSATSLDNSQRQAGGQQLAAWETKPDYYPSLQSVFLDDSTPGDIRLLAIILLKNGIDKYWRGTTGKYKIKSEEKTTIRDRLFQGTIYAEDKSLALHNSLVTAKIVRIDYPQDWPHALTEIIGILRTFKDGLQAHLTGALSLLHYTVKELGTARLRRSQTALQSVTPEIVFLLIEIYTDKVTWWRNWLTTGHGDEDDADLAIQSSLMALKILRRLLNFGYEQPHQDKLVQEFWSLTQTHFGQFLGYVSHDSAVPAPYQDVVGKHLHQFTKLHLEMSEAHPASFAVLPNSIPLVHAYWDLVAKFAEVFDKSGGLRVTASSDTESKSKVEGPLLEKLALKGLLLIKNCVAIIFKPLQTFRFRSPEVKKQQDEAVSVIKTHLLTNDFVLQVVNVIISKLLIFRKADLDAWEEDPEEFESQERHLGDAWEWEVRPCAERLYLDLLVHFKALLSPPLLEYFQTAAKADADVITKEAIYTAMGSAAPNLYEVFDFDSFLPSTIVQDAQYAGPLAKVLRRRISILLSLWVPIKIADRNRHLIFGIYRHFMNPKDKNNDEVVRITAARQMKWIAEDFNFPTKYFLPYASDLFGELINLLQEINVEETKLAVIETLRIFVSIMETDVTPFGDQVMDALPLIWQSAGEDSYMLKQAVLSVLAALVMSMGENSQRYQHSMLPLVRDAMNPKSPDHMFIVDDTADLWKAIMSQSSPPLLPELVDLYDYAVPLVEYVSSLADDGLEIVKSYIALAPEAVLSDKSREKTLASLDKSMDVKTREQVYNTEKCLEYIIRAAADMGGATGLSVVVADMWKVGFLPKVFKRIHEAWEAHQTTGPKKKTPISSILESDYFAILSRIAIADPVVFIKLLESVADLGSIWSWLSEEWFSSFDSMADNERQKLCCLALTRLLELPDPVQSLALGKLQDYFSMWTSVVTDVQDGNATGADQLVWTEVPRSEFDTAQDTAFNVVTAEDPIHTVHTFSFIRERLEDLVRRVGGEQQFEMEWAVNVDKHVLAGFQELSNPRPRDIEN</sequence>
<dbReference type="GO" id="GO:0031267">
    <property type="term" value="F:small GTPase binding"/>
    <property type="evidence" value="ECO:0007669"/>
    <property type="project" value="InterPro"/>
</dbReference>
<protein>
    <submittedName>
        <fullName evidence="6">Importin-beta domain-containing protein</fullName>
    </submittedName>
</protein>
<dbReference type="Proteomes" id="UP001174694">
    <property type="component" value="Unassembled WGS sequence"/>
</dbReference>
<evidence type="ECO:0000256" key="1">
    <source>
        <dbReference type="ARBA" id="ARBA00004123"/>
    </source>
</evidence>
<dbReference type="InterPro" id="IPR058669">
    <property type="entry name" value="TPR_IPO7/11-like"/>
</dbReference>
<name>A0AA38S0Q9_9PEZI</name>
<evidence type="ECO:0000313" key="6">
    <source>
        <dbReference type="EMBL" id="KAJ9151808.1"/>
    </source>
</evidence>
<keyword evidence="3" id="KW-0813">Transport</keyword>
<comment type="similarity">
    <text evidence="2">Belongs to the importin beta family.</text>
</comment>
<reference evidence="6" key="1">
    <citation type="submission" date="2022-07" db="EMBL/GenBank/DDBJ databases">
        <title>Fungi with potential for degradation of polypropylene.</title>
        <authorList>
            <person name="Gostincar C."/>
        </authorList>
    </citation>
    <scope>NUCLEOTIDE SEQUENCE</scope>
    <source>
        <strain evidence="6">EXF-13308</strain>
    </source>
</reference>
<dbReference type="InterPro" id="IPR001494">
    <property type="entry name" value="Importin-beta_N"/>
</dbReference>
<comment type="caution">
    <text evidence="6">The sequence shown here is derived from an EMBL/GenBank/DDBJ whole genome shotgun (WGS) entry which is preliminary data.</text>
</comment>
<dbReference type="InterPro" id="IPR011989">
    <property type="entry name" value="ARM-like"/>
</dbReference>
<dbReference type="SMART" id="SM00913">
    <property type="entry name" value="IBN_N"/>
    <property type="match status" value="1"/>
</dbReference>
<dbReference type="GO" id="GO:0006606">
    <property type="term" value="P:protein import into nucleus"/>
    <property type="evidence" value="ECO:0007669"/>
    <property type="project" value="TreeGrafter"/>
</dbReference>
<dbReference type="Gene3D" id="1.25.10.10">
    <property type="entry name" value="Leucine-rich Repeat Variant"/>
    <property type="match status" value="1"/>
</dbReference>